<reference evidence="4" key="1">
    <citation type="journal article" date="2019" name="Int. J. Syst. Evol. Microbiol.">
        <title>The Global Catalogue of Microorganisms (GCM) 10K type strain sequencing project: providing services to taxonomists for standard genome sequencing and annotation.</title>
        <authorList>
            <consortium name="The Broad Institute Genomics Platform"/>
            <consortium name="The Broad Institute Genome Sequencing Center for Infectious Disease"/>
            <person name="Wu L."/>
            <person name="Ma J."/>
        </authorList>
    </citation>
    <scope>NUCLEOTIDE SEQUENCE [LARGE SCALE GENOMIC DNA]</scope>
    <source>
        <strain evidence="4">CECT 8289</strain>
    </source>
</reference>
<evidence type="ECO:0000256" key="1">
    <source>
        <dbReference type="ARBA" id="ARBA00022679"/>
    </source>
</evidence>
<dbReference type="Gene3D" id="3.40.50.2000">
    <property type="entry name" value="Glycogen Phosphorylase B"/>
    <property type="match status" value="1"/>
</dbReference>
<dbReference type="RefSeq" id="WP_379706553.1">
    <property type="nucleotide sequence ID" value="NZ_JBHSCZ010000001.1"/>
</dbReference>
<proteinExistence type="predicted"/>
<dbReference type="Proteomes" id="UP001595907">
    <property type="component" value="Unassembled WGS sequence"/>
</dbReference>
<feature type="domain" description="Glycosyl transferase family 1" evidence="2">
    <location>
        <begin position="212"/>
        <end position="375"/>
    </location>
</feature>
<dbReference type="Pfam" id="PF00534">
    <property type="entry name" value="Glycos_transf_1"/>
    <property type="match status" value="1"/>
</dbReference>
<dbReference type="PANTHER" id="PTHR46401">
    <property type="entry name" value="GLYCOSYLTRANSFERASE WBBK-RELATED"/>
    <property type="match status" value="1"/>
</dbReference>
<sequence length="403" mass="46283">MGKVDVVLDGRLFAECQIRANNRDGMMRLAEEVTHCLHSYDDLNLSFASNIKIEKYDKNLKQYVYENYGTAATSVISQGYQRCWDILKWKSLFKHPILKKLVTPNYHLNNKNIYHSFYHPFDDYVTKQNLKKSITFLDIIPLVRAGYNNKMVSITQNIVNAIKNNYAIAISEYSKNDLLNYDKSIRSDQVFVAPLAASPKLFYNNVDAYSFEKIKAKYQIPHRYILTVSGSDKRKNIRNIIKGFNEFILQNSNTDIKLLVTGNLSHSMNMLNELKITSFVRSKIVMPSTFIDTKDLAIIYSNAICFIFLSYYEGFGLPVLEAMQCGTPVISSNKTSLPEVVGSSGLLVDPDNIIEIAEALDKLCNNEHERNHFATLGIKRAQQFSWEKTAELYHQFFHAINER</sequence>
<evidence type="ECO:0000313" key="4">
    <source>
        <dbReference type="Proteomes" id="UP001595907"/>
    </source>
</evidence>
<keyword evidence="1" id="KW-0808">Transferase</keyword>
<comment type="caution">
    <text evidence="3">The sequence shown here is derived from an EMBL/GenBank/DDBJ whole genome shotgun (WGS) entry which is preliminary data.</text>
</comment>
<evidence type="ECO:0000259" key="2">
    <source>
        <dbReference type="Pfam" id="PF00534"/>
    </source>
</evidence>
<dbReference type="EMBL" id="JBHSCZ010000001">
    <property type="protein sequence ID" value="MFC4261704.1"/>
    <property type="molecule type" value="Genomic_DNA"/>
</dbReference>
<accession>A0ABV8QRX9</accession>
<dbReference type="SUPFAM" id="SSF53756">
    <property type="entry name" value="UDP-Glycosyltransferase/glycogen phosphorylase"/>
    <property type="match status" value="1"/>
</dbReference>
<dbReference type="PANTHER" id="PTHR46401:SF2">
    <property type="entry name" value="GLYCOSYLTRANSFERASE WBBK-RELATED"/>
    <property type="match status" value="1"/>
</dbReference>
<evidence type="ECO:0000313" key="3">
    <source>
        <dbReference type="EMBL" id="MFC4261704.1"/>
    </source>
</evidence>
<keyword evidence="4" id="KW-1185">Reference proteome</keyword>
<dbReference type="InterPro" id="IPR001296">
    <property type="entry name" value="Glyco_trans_1"/>
</dbReference>
<protein>
    <submittedName>
        <fullName evidence="3">Glycosyltransferase family 4 protein</fullName>
    </submittedName>
</protein>
<name>A0ABV8QRX9_9BACT</name>
<dbReference type="CDD" id="cd03809">
    <property type="entry name" value="GT4_MtfB-like"/>
    <property type="match status" value="1"/>
</dbReference>
<organism evidence="3 4">
    <name type="scientific">Ferruginibacter yonginensis</name>
    <dbReference type="NCBI Taxonomy" id="1310416"/>
    <lineage>
        <taxon>Bacteria</taxon>
        <taxon>Pseudomonadati</taxon>
        <taxon>Bacteroidota</taxon>
        <taxon>Chitinophagia</taxon>
        <taxon>Chitinophagales</taxon>
        <taxon>Chitinophagaceae</taxon>
        <taxon>Ferruginibacter</taxon>
    </lineage>
</organism>
<gene>
    <name evidence="3" type="ORF">ACFOWM_02335</name>
</gene>